<dbReference type="EMBL" id="JBAMIC010000004">
    <property type="protein sequence ID" value="KAK7107753.1"/>
    <property type="molecule type" value="Genomic_DNA"/>
</dbReference>
<evidence type="ECO:0000313" key="8">
    <source>
        <dbReference type="EMBL" id="KAK7107753.1"/>
    </source>
</evidence>
<dbReference type="Proteomes" id="UP001374579">
    <property type="component" value="Unassembled WGS sequence"/>
</dbReference>
<dbReference type="InterPro" id="IPR020613">
    <property type="entry name" value="Thiolase_CS"/>
</dbReference>
<proteinExistence type="inferred from homology"/>
<accession>A0AAN9BKE3</accession>
<dbReference type="InterPro" id="IPR020615">
    <property type="entry name" value="Thiolase_acyl_enz_int_AS"/>
</dbReference>
<feature type="domain" description="Thiolase C-terminal" evidence="7">
    <location>
        <begin position="217"/>
        <end position="337"/>
    </location>
</feature>
<dbReference type="SUPFAM" id="SSF53901">
    <property type="entry name" value="Thiolase-like"/>
    <property type="match status" value="2"/>
</dbReference>
<evidence type="ECO:0000256" key="4">
    <source>
        <dbReference type="ARBA" id="ARBA00023315"/>
    </source>
</evidence>
<organism evidence="8 9">
    <name type="scientific">Littorina saxatilis</name>
    <dbReference type="NCBI Taxonomy" id="31220"/>
    <lineage>
        <taxon>Eukaryota</taxon>
        <taxon>Metazoa</taxon>
        <taxon>Spiralia</taxon>
        <taxon>Lophotrochozoa</taxon>
        <taxon>Mollusca</taxon>
        <taxon>Gastropoda</taxon>
        <taxon>Caenogastropoda</taxon>
        <taxon>Littorinimorpha</taxon>
        <taxon>Littorinoidea</taxon>
        <taxon>Littorinidae</taxon>
        <taxon>Littorina</taxon>
    </lineage>
</organism>
<evidence type="ECO:0000256" key="3">
    <source>
        <dbReference type="ARBA" id="ARBA00022679"/>
    </source>
</evidence>
<dbReference type="PANTHER" id="PTHR18919">
    <property type="entry name" value="ACETYL-COA C-ACYLTRANSFERASE"/>
    <property type="match status" value="1"/>
</dbReference>
<dbReference type="InterPro" id="IPR002155">
    <property type="entry name" value="Thiolase"/>
</dbReference>
<evidence type="ECO:0000313" key="9">
    <source>
        <dbReference type="Proteomes" id="UP001374579"/>
    </source>
</evidence>
<dbReference type="AlphaFoldDB" id="A0AAN9BKE3"/>
<keyword evidence="9" id="KW-1185">Reference proteome</keyword>
<comment type="caution">
    <text evidence="8">The sequence shown here is derived from an EMBL/GenBank/DDBJ whole genome shotgun (WGS) entry which is preliminary data.</text>
</comment>
<dbReference type="FunFam" id="3.40.47.10:FF:000010">
    <property type="entry name" value="Acetyl-CoA acetyltransferase (Thiolase)"/>
    <property type="match status" value="1"/>
</dbReference>
<keyword evidence="3 5" id="KW-0808">Transferase</keyword>
<gene>
    <name evidence="8" type="ORF">V1264_015616</name>
</gene>
<reference evidence="8 9" key="1">
    <citation type="submission" date="2024-02" db="EMBL/GenBank/DDBJ databases">
        <title>Chromosome-scale genome assembly of the rough periwinkle Littorina saxatilis.</title>
        <authorList>
            <person name="De Jode A."/>
            <person name="Faria R."/>
            <person name="Formenti G."/>
            <person name="Sims Y."/>
            <person name="Smith T.P."/>
            <person name="Tracey A."/>
            <person name="Wood J.M.D."/>
            <person name="Zagrodzka Z.B."/>
            <person name="Johannesson K."/>
            <person name="Butlin R.K."/>
            <person name="Leder E.H."/>
        </authorList>
    </citation>
    <scope>NUCLEOTIDE SEQUENCE [LARGE SCALE GENOMIC DNA]</scope>
    <source>
        <strain evidence="8">Snail1</strain>
        <tissue evidence="8">Muscle</tissue>
    </source>
</reference>
<dbReference type="InterPro" id="IPR016039">
    <property type="entry name" value="Thiolase-like"/>
</dbReference>
<dbReference type="InterPro" id="IPR020610">
    <property type="entry name" value="Thiolase_AS"/>
</dbReference>
<evidence type="ECO:0000259" key="6">
    <source>
        <dbReference type="Pfam" id="PF00108"/>
    </source>
</evidence>
<comment type="pathway">
    <text evidence="1">Lipid metabolism.</text>
</comment>
<dbReference type="Pfam" id="PF02803">
    <property type="entry name" value="Thiolase_C"/>
    <property type="match status" value="1"/>
</dbReference>
<keyword evidence="4 5" id="KW-0012">Acyltransferase</keyword>
<feature type="domain" description="Thiolase N-terminal" evidence="6">
    <location>
        <begin position="3"/>
        <end position="208"/>
    </location>
</feature>
<evidence type="ECO:0000256" key="1">
    <source>
        <dbReference type="ARBA" id="ARBA00005189"/>
    </source>
</evidence>
<comment type="similarity">
    <text evidence="2 5">Belongs to the thiolase-like superfamily. Thiolase family.</text>
</comment>
<dbReference type="Gene3D" id="3.40.47.10">
    <property type="match status" value="2"/>
</dbReference>
<protein>
    <submittedName>
        <fullName evidence="8">Uncharacterized protein</fullName>
    </submittedName>
</protein>
<dbReference type="InterPro" id="IPR020617">
    <property type="entry name" value="Thiolase_C"/>
</dbReference>
<evidence type="ECO:0000256" key="5">
    <source>
        <dbReference type="RuleBase" id="RU003557"/>
    </source>
</evidence>
<name>A0AAN9BKE3_9CAEN</name>
<sequence>MLIASGQGQNPARQASVNAGIPYTVPSTNVNMLCGSGLRAVAMAAQAVRTGDAKVVVAGGQESMSKAPHCVHMRTGTKFGDVSLTDTMMKDGLTDAFNNYHMGLTAENVARQWTVTRQDQDQFAAQSQQRCEAAQHAGHFDQEIVPVAIQSRAGTTEIKKDEFPRAGSTFEGLQKLRPAFIKDGSGTVTAGNASGINDGAAAVVVMSSSDVKERDSKPLARVVSWAQAGVDPSIMGTGPIPAVRSALSKAGWKLEDVDLFELNEAFAAQSLAVVKDLGCDPAKVNISGGAIALGHPIGASGTRVLVTLLHALKRTGGKKGVAALCVGGGMGIAMCVEIV</sequence>
<evidence type="ECO:0000259" key="7">
    <source>
        <dbReference type="Pfam" id="PF02803"/>
    </source>
</evidence>
<dbReference type="PANTHER" id="PTHR18919:SF107">
    <property type="entry name" value="ACETYL-COA ACETYLTRANSFERASE, CYTOSOLIC"/>
    <property type="match status" value="1"/>
</dbReference>
<evidence type="ECO:0000256" key="2">
    <source>
        <dbReference type="ARBA" id="ARBA00010982"/>
    </source>
</evidence>
<dbReference type="CDD" id="cd00751">
    <property type="entry name" value="thiolase"/>
    <property type="match status" value="1"/>
</dbReference>
<dbReference type="PROSITE" id="PS00737">
    <property type="entry name" value="THIOLASE_2"/>
    <property type="match status" value="1"/>
</dbReference>
<dbReference type="GO" id="GO:0003988">
    <property type="term" value="F:acetyl-CoA C-acyltransferase activity"/>
    <property type="evidence" value="ECO:0007669"/>
    <property type="project" value="UniProtKB-ARBA"/>
</dbReference>
<dbReference type="Pfam" id="PF00108">
    <property type="entry name" value="Thiolase_N"/>
    <property type="match status" value="1"/>
</dbReference>
<dbReference type="PROSITE" id="PS00099">
    <property type="entry name" value="THIOLASE_3"/>
    <property type="match status" value="1"/>
</dbReference>
<dbReference type="InterPro" id="IPR020616">
    <property type="entry name" value="Thiolase_N"/>
</dbReference>
<dbReference type="PROSITE" id="PS00098">
    <property type="entry name" value="THIOLASE_1"/>
    <property type="match status" value="1"/>
</dbReference>
<dbReference type="NCBIfam" id="TIGR01930">
    <property type="entry name" value="AcCoA-C-Actrans"/>
    <property type="match status" value="1"/>
</dbReference>